<dbReference type="InterPro" id="IPR004146">
    <property type="entry name" value="DC1"/>
</dbReference>
<feature type="domain" description="Zinc finger PHD-type" evidence="6">
    <location>
        <begin position="31"/>
        <end position="94"/>
    </location>
</feature>
<organism evidence="7 8">
    <name type="scientific">Oldenlandia corymbosa var. corymbosa</name>
    <dbReference type="NCBI Taxonomy" id="529605"/>
    <lineage>
        <taxon>Eukaryota</taxon>
        <taxon>Viridiplantae</taxon>
        <taxon>Streptophyta</taxon>
        <taxon>Embryophyta</taxon>
        <taxon>Tracheophyta</taxon>
        <taxon>Spermatophyta</taxon>
        <taxon>Magnoliopsida</taxon>
        <taxon>eudicotyledons</taxon>
        <taxon>Gunneridae</taxon>
        <taxon>Pentapetalae</taxon>
        <taxon>asterids</taxon>
        <taxon>lamiids</taxon>
        <taxon>Gentianales</taxon>
        <taxon>Rubiaceae</taxon>
        <taxon>Rubioideae</taxon>
        <taxon>Spermacoceae</taxon>
        <taxon>Hedyotis-Oldenlandia complex</taxon>
        <taxon>Oldenlandia</taxon>
    </lineage>
</organism>
<feature type="compositionally biased region" description="Polar residues" evidence="5">
    <location>
        <begin position="391"/>
        <end position="400"/>
    </location>
</feature>
<evidence type="ECO:0000256" key="1">
    <source>
        <dbReference type="ARBA" id="ARBA00022723"/>
    </source>
</evidence>
<accession>A0AAV1D7F1</accession>
<dbReference type="SUPFAM" id="SSF57889">
    <property type="entry name" value="Cysteine-rich domain"/>
    <property type="match status" value="4"/>
</dbReference>
<feature type="compositionally biased region" description="Pro residues" evidence="5">
    <location>
        <begin position="401"/>
        <end position="413"/>
    </location>
</feature>
<evidence type="ECO:0000256" key="5">
    <source>
        <dbReference type="SAM" id="MobiDB-lite"/>
    </source>
</evidence>
<dbReference type="AlphaFoldDB" id="A0AAV1D7F1"/>
<feature type="domain" description="Zinc finger PHD-type" evidence="6">
    <location>
        <begin position="213"/>
        <end position="275"/>
    </location>
</feature>
<keyword evidence="2" id="KW-0677">Repeat</keyword>
<proteinExistence type="predicted"/>
<dbReference type="GO" id="GO:0008270">
    <property type="term" value="F:zinc ion binding"/>
    <property type="evidence" value="ECO:0007669"/>
    <property type="project" value="UniProtKB-KW"/>
</dbReference>
<evidence type="ECO:0000259" key="6">
    <source>
        <dbReference type="SMART" id="SM00249"/>
    </source>
</evidence>
<keyword evidence="1" id="KW-0479">Metal-binding</keyword>
<evidence type="ECO:0000313" key="8">
    <source>
        <dbReference type="Proteomes" id="UP001161247"/>
    </source>
</evidence>
<keyword evidence="8" id="KW-1185">Reference proteome</keyword>
<gene>
    <name evidence="7" type="ORF">OLC1_LOCUS12433</name>
</gene>
<dbReference type="Proteomes" id="UP001161247">
    <property type="component" value="Chromosome 4"/>
</dbReference>
<dbReference type="SMART" id="SM00249">
    <property type="entry name" value="PHD"/>
    <property type="match status" value="3"/>
</dbReference>
<dbReference type="InterPro" id="IPR001965">
    <property type="entry name" value="Znf_PHD"/>
</dbReference>
<feature type="compositionally biased region" description="Polar residues" evidence="5">
    <location>
        <begin position="433"/>
        <end position="453"/>
    </location>
</feature>
<dbReference type="PANTHER" id="PTHR46288:SF27">
    <property type="entry name" value="CYSTEINE_HISTIDINE-RICH C1 DOMAIN FAMILY PROTEIN"/>
    <property type="match status" value="1"/>
</dbReference>
<evidence type="ECO:0000256" key="2">
    <source>
        <dbReference type="ARBA" id="ARBA00022737"/>
    </source>
</evidence>
<dbReference type="InterPro" id="IPR046349">
    <property type="entry name" value="C1-like_sf"/>
</dbReference>
<dbReference type="Pfam" id="PF03107">
    <property type="entry name" value="C1_2"/>
    <property type="match status" value="6"/>
</dbReference>
<evidence type="ECO:0000256" key="4">
    <source>
        <dbReference type="ARBA" id="ARBA00022833"/>
    </source>
</evidence>
<dbReference type="EMBL" id="OX459121">
    <property type="protein sequence ID" value="CAI9103221.1"/>
    <property type="molecule type" value="Genomic_DNA"/>
</dbReference>
<dbReference type="PANTHER" id="PTHR46288">
    <property type="entry name" value="PHORBOL-ESTER/DAG-TYPE DOMAIN-CONTAINING PROTEIN"/>
    <property type="match status" value="1"/>
</dbReference>
<feature type="region of interest" description="Disordered" evidence="5">
    <location>
        <begin position="347"/>
        <end position="465"/>
    </location>
</feature>
<reference evidence="7" key="1">
    <citation type="submission" date="2023-03" db="EMBL/GenBank/DDBJ databases">
        <authorList>
            <person name="Julca I."/>
        </authorList>
    </citation>
    <scope>NUCLEOTIDE SEQUENCE</scope>
</reference>
<protein>
    <submittedName>
        <fullName evidence="7">OLC1v1001669C1</fullName>
    </submittedName>
</protein>
<evidence type="ECO:0000256" key="3">
    <source>
        <dbReference type="ARBA" id="ARBA00022771"/>
    </source>
</evidence>
<sequence length="614" mass="68762">MPLEIRHIFHLDQPLKLLPKPPSHYQYNQFTCDACRQNGTGFVYNCSKCSFDLHVDCTSLPETVIRKDYEHPLKLLYSNPFRNTEFIFICNVCGASVDENAWVYYCRDCDFGTNVECAYVEVQRGAENTEEGSFRTLEEAQEALRIRAEIREFALNDIWDDKVYKYREYNIHVSIANGAAEVRACYLKVMENKHFSHVHGLVYHQTQQGADVQCSGCKFPASGNIYACWQCSFFLHEQCFHASRSLKHPSHPTHPLHLSPYPTYPTNSFCCDSCNLVGNGFCYCCSECGFDLHIHCALKSNPVPPSLPKNASLISPNPDFSKLNLGENQDYNPQPAIPVQQTQNINHIANFPPPYPPPAIETGGNYQSSNHHSSTYPNPLPPNNSPVSQSYPGSIPQNRTPNPPLNSPYPPSVTSPTNFPNGYPEVNIKPHPTTASSSAGSTFPATSITSSQEKLPPNPETSAPNVKEVKHFSHPHLLKYIEIARSDEKVCSGCENYLVGSAYTCIETECNFNLHKSCFESPLEIRHSSHPDHPLKLLAKPPSHYFNNQFTCDGCLLKGAAFVYNCTKCSFDIHVNCVSLPESIIRQEHEHPLKLLYSTPVLNNGVFICGCMSG</sequence>
<feature type="domain" description="Zinc finger PHD-type" evidence="6">
    <location>
        <begin position="490"/>
        <end position="556"/>
    </location>
</feature>
<keyword evidence="4" id="KW-0862">Zinc</keyword>
<keyword evidence="3" id="KW-0863">Zinc-finger</keyword>
<name>A0AAV1D7F1_OLDCO</name>
<evidence type="ECO:0000313" key="7">
    <source>
        <dbReference type="EMBL" id="CAI9103221.1"/>
    </source>
</evidence>